<evidence type="ECO:0000256" key="10">
    <source>
        <dbReference type="ARBA" id="ARBA00068150"/>
    </source>
</evidence>
<dbReference type="InterPro" id="IPR004358">
    <property type="entry name" value="Sig_transdc_His_kin-like_C"/>
</dbReference>
<name>A0A0H5DQG4_9BACT</name>
<evidence type="ECO:0000256" key="7">
    <source>
        <dbReference type="ARBA" id="ARBA00022840"/>
    </source>
</evidence>
<accession>A0A0H5DQG4</accession>
<dbReference type="RefSeq" id="WP_098038753.1">
    <property type="nucleotide sequence ID" value="NZ_CWGJ01000025.1"/>
</dbReference>
<dbReference type="InterPro" id="IPR036890">
    <property type="entry name" value="HATPase_C_sf"/>
</dbReference>
<sequence>MEERISAEVLRNVLDYSLDGILLFGEDGSIQFVNKTGLKIIQAGDWSGLKVDAIFPDFAHLQNNDFKNHIGEFFESVVKTKSGAFFSVEARFGFVQSEGDRRFYAIFRDISREKKQEKYLHISNILLDLVSLSLSDFIKEQNRETVGAIFNALLRDILTVTSGTMGFIALKNKGVMEPIAAFPKKYEESFKAVLLEPGIGPFKEIAAFAQASIEQKKPQIGEVFAEPLGSRYALCVPLLSNDDILGVFYIDSLSCEFKIETMQLLMPVIQAVIVIHEAMQVKEARERILSELKESERKLNESVNELKLHEEELIHAKDQALTANRAKSSFLANMSHEIRTPLNVITGMTELLYNTNINDRQERFIQGIRDASEILLTLVNQILDLSKIEVGEFKLEESEFNLADLVKEILLLFYPKASQKNLRLNLFFDPKLLKPFIGDSFRLKQILINLLGNSLKFTATGFVELRVTLKRVTPEKEWIRFEVIDSGIGMDEETKAKLFTPFTQGDSSTTRQYGGTGLGLAICKKLVGLMQGDIQVLSTKGAGTTFFFDLPMSVGMSHEVDRPWRKSLLYKDSGEPDVYLEEYLNFFHVSLETEVDEESFFKNALPQSYDLIFVQSSRVDQILSKMRGNHPRAIYLVPPFHDYAAKNVQTLEYPVYPSDVKQLVDSLETARNSLSQ</sequence>
<dbReference type="SUPFAM" id="SSF55874">
    <property type="entry name" value="ATPase domain of HSP90 chaperone/DNA topoisomerase II/histidine kinase"/>
    <property type="match status" value="1"/>
</dbReference>
<dbReference type="SUPFAM" id="SSF47384">
    <property type="entry name" value="Homodimeric domain of signal transducing histidine kinase"/>
    <property type="match status" value="1"/>
</dbReference>
<dbReference type="Gene3D" id="3.30.565.10">
    <property type="entry name" value="Histidine kinase-like ATPase, C-terminal domain"/>
    <property type="match status" value="1"/>
</dbReference>
<dbReference type="NCBIfam" id="TIGR00229">
    <property type="entry name" value="sensory_box"/>
    <property type="match status" value="1"/>
</dbReference>
<dbReference type="EC" id="2.7.13.3" evidence="2"/>
<evidence type="ECO:0000256" key="6">
    <source>
        <dbReference type="ARBA" id="ARBA00022777"/>
    </source>
</evidence>
<keyword evidence="14" id="KW-1185">Reference proteome</keyword>
<dbReference type="SUPFAM" id="SSF55785">
    <property type="entry name" value="PYP-like sensor domain (PAS domain)"/>
    <property type="match status" value="1"/>
</dbReference>
<dbReference type="InterPro" id="IPR003661">
    <property type="entry name" value="HisK_dim/P_dom"/>
</dbReference>
<dbReference type="Gene3D" id="1.10.287.130">
    <property type="match status" value="1"/>
</dbReference>
<proteinExistence type="predicted"/>
<keyword evidence="6 13" id="KW-0418">Kinase</keyword>
<evidence type="ECO:0000313" key="14">
    <source>
        <dbReference type="Proteomes" id="UP000220251"/>
    </source>
</evidence>
<dbReference type="CDD" id="cd16922">
    <property type="entry name" value="HATPase_EvgS-ArcB-TorS-like"/>
    <property type="match status" value="1"/>
</dbReference>
<evidence type="ECO:0000256" key="1">
    <source>
        <dbReference type="ARBA" id="ARBA00000085"/>
    </source>
</evidence>
<dbReference type="PROSITE" id="PS50109">
    <property type="entry name" value="HIS_KIN"/>
    <property type="match status" value="1"/>
</dbReference>
<dbReference type="Pfam" id="PF02518">
    <property type="entry name" value="HATPase_c"/>
    <property type="match status" value="1"/>
</dbReference>
<feature type="domain" description="Histidine kinase" evidence="12">
    <location>
        <begin position="333"/>
        <end position="554"/>
    </location>
</feature>
<evidence type="ECO:0000256" key="5">
    <source>
        <dbReference type="ARBA" id="ARBA00022741"/>
    </source>
</evidence>
<evidence type="ECO:0000256" key="4">
    <source>
        <dbReference type="ARBA" id="ARBA00022679"/>
    </source>
</evidence>
<keyword evidence="3" id="KW-0597">Phosphoprotein</keyword>
<dbReference type="FunFam" id="1.10.287.130:FF:000002">
    <property type="entry name" value="Two-component osmosensing histidine kinase"/>
    <property type="match status" value="1"/>
</dbReference>
<dbReference type="PRINTS" id="PR00344">
    <property type="entry name" value="BCTRLSENSOR"/>
</dbReference>
<evidence type="ECO:0000256" key="9">
    <source>
        <dbReference type="ARBA" id="ARBA00064003"/>
    </source>
</evidence>
<comment type="catalytic activity">
    <reaction evidence="1">
        <text>ATP + protein L-histidine = ADP + protein N-phospho-L-histidine.</text>
        <dbReference type="EC" id="2.7.13.3"/>
    </reaction>
</comment>
<dbReference type="AlphaFoldDB" id="A0A0H5DQG4"/>
<keyword evidence="7" id="KW-0067">ATP-binding</keyword>
<dbReference type="OrthoDB" id="21268at2"/>
<dbReference type="InterPro" id="IPR003594">
    <property type="entry name" value="HATPase_dom"/>
</dbReference>
<dbReference type="PANTHER" id="PTHR43047">
    <property type="entry name" value="TWO-COMPONENT HISTIDINE PROTEIN KINASE"/>
    <property type="match status" value="1"/>
</dbReference>
<comment type="subunit">
    <text evidence="9">At low DSF concentrations, interacts with RpfF.</text>
</comment>
<evidence type="ECO:0000313" key="13">
    <source>
        <dbReference type="EMBL" id="CRX38891.1"/>
    </source>
</evidence>
<dbReference type="SMART" id="SM00387">
    <property type="entry name" value="HATPase_c"/>
    <property type="match status" value="1"/>
</dbReference>
<feature type="coiled-coil region" evidence="11">
    <location>
        <begin position="278"/>
        <end position="319"/>
    </location>
</feature>
<dbReference type="EMBL" id="CWGJ01000025">
    <property type="protein sequence ID" value="CRX38891.1"/>
    <property type="molecule type" value="Genomic_DNA"/>
</dbReference>
<protein>
    <recommendedName>
        <fullName evidence="10">Sensory/regulatory protein RpfC</fullName>
        <ecNumber evidence="2">2.7.13.3</ecNumber>
    </recommendedName>
</protein>
<dbReference type="Pfam" id="PF00512">
    <property type="entry name" value="HisKA"/>
    <property type="match status" value="1"/>
</dbReference>
<keyword evidence="8" id="KW-0902">Two-component regulatory system</keyword>
<keyword evidence="4" id="KW-0808">Transferase</keyword>
<evidence type="ECO:0000256" key="2">
    <source>
        <dbReference type="ARBA" id="ARBA00012438"/>
    </source>
</evidence>
<keyword evidence="5" id="KW-0547">Nucleotide-binding</keyword>
<keyword evidence="11" id="KW-0175">Coiled coil</keyword>
<dbReference type="SMART" id="SM00388">
    <property type="entry name" value="HisKA"/>
    <property type="match status" value="1"/>
</dbReference>
<dbReference type="InterPro" id="IPR005467">
    <property type="entry name" value="His_kinase_dom"/>
</dbReference>
<dbReference type="GO" id="GO:0005524">
    <property type="term" value="F:ATP binding"/>
    <property type="evidence" value="ECO:0007669"/>
    <property type="project" value="UniProtKB-KW"/>
</dbReference>
<gene>
    <name evidence="13" type="ORF">ELAC_1563</name>
</gene>
<organism evidence="13 14">
    <name type="scientific">Estrella lausannensis</name>
    <dbReference type="NCBI Taxonomy" id="483423"/>
    <lineage>
        <taxon>Bacteria</taxon>
        <taxon>Pseudomonadati</taxon>
        <taxon>Chlamydiota</taxon>
        <taxon>Chlamydiia</taxon>
        <taxon>Parachlamydiales</taxon>
        <taxon>Candidatus Criblamydiaceae</taxon>
        <taxon>Estrella</taxon>
    </lineage>
</organism>
<dbReference type="Proteomes" id="UP000220251">
    <property type="component" value="Unassembled WGS sequence"/>
</dbReference>
<evidence type="ECO:0000256" key="11">
    <source>
        <dbReference type="SAM" id="Coils"/>
    </source>
</evidence>
<reference evidence="14" key="1">
    <citation type="submission" date="2015-06" db="EMBL/GenBank/DDBJ databases">
        <authorList>
            <person name="Bertelli C."/>
        </authorList>
    </citation>
    <scope>NUCLEOTIDE SEQUENCE [LARGE SCALE GENOMIC DNA]</scope>
    <source>
        <strain evidence="14">CRIB-30</strain>
    </source>
</reference>
<dbReference type="InterPro" id="IPR035965">
    <property type="entry name" value="PAS-like_dom_sf"/>
</dbReference>
<dbReference type="InterPro" id="IPR000014">
    <property type="entry name" value="PAS"/>
</dbReference>
<dbReference type="GO" id="GO:0000155">
    <property type="term" value="F:phosphorelay sensor kinase activity"/>
    <property type="evidence" value="ECO:0007669"/>
    <property type="project" value="InterPro"/>
</dbReference>
<evidence type="ECO:0000259" key="12">
    <source>
        <dbReference type="PROSITE" id="PS50109"/>
    </source>
</evidence>
<dbReference type="Gene3D" id="3.30.450.20">
    <property type="entry name" value="PAS domain"/>
    <property type="match status" value="1"/>
</dbReference>
<dbReference type="FunFam" id="3.30.565.10:FF:000010">
    <property type="entry name" value="Sensor histidine kinase RcsC"/>
    <property type="match status" value="1"/>
</dbReference>
<evidence type="ECO:0000256" key="8">
    <source>
        <dbReference type="ARBA" id="ARBA00023012"/>
    </source>
</evidence>
<dbReference type="InterPro" id="IPR036097">
    <property type="entry name" value="HisK_dim/P_sf"/>
</dbReference>
<dbReference type="CDD" id="cd00082">
    <property type="entry name" value="HisKA"/>
    <property type="match status" value="1"/>
</dbReference>
<evidence type="ECO:0000256" key="3">
    <source>
        <dbReference type="ARBA" id="ARBA00022553"/>
    </source>
</evidence>